<gene>
    <name evidence="2" type="ORF">ACFPTP_13930</name>
</gene>
<organism evidence="2 3">
    <name type="scientific">Sporosarcina koreensis</name>
    <dbReference type="NCBI Taxonomy" id="334735"/>
    <lineage>
        <taxon>Bacteria</taxon>
        <taxon>Bacillati</taxon>
        <taxon>Bacillota</taxon>
        <taxon>Bacilli</taxon>
        <taxon>Bacillales</taxon>
        <taxon>Caryophanaceae</taxon>
        <taxon>Sporosarcina</taxon>
    </lineage>
</organism>
<evidence type="ECO:0008006" key="4">
    <source>
        <dbReference type="Google" id="ProtNLM"/>
    </source>
</evidence>
<keyword evidence="1" id="KW-0472">Membrane</keyword>
<feature type="transmembrane region" description="Helical" evidence="1">
    <location>
        <begin position="128"/>
        <end position="146"/>
    </location>
</feature>
<evidence type="ECO:0000313" key="2">
    <source>
        <dbReference type="EMBL" id="MFC5604325.1"/>
    </source>
</evidence>
<dbReference type="EMBL" id="JBHSNP010000027">
    <property type="protein sequence ID" value="MFC5604325.1"/>
    <property type="molecule type" value="Genomic_DNA"/>
</dbReference>
<evidence type="ECO:0000313" key="3">
    <source>
        <dbReference type="Proteomes" id="UP001596071"/>
    </source>
</evidence>
<sequence length="152" mass="16874">MLLILVLLLWNVGEIIYIYGVFRKKQTLFDDRYTKTMCMALSSISSFVLALYLTLLLPLNPLTYFLPSLAGLWIGWKFGSFMKAPASLNGMYNGALGGIMGMMFGAVLQNPAICNIPIETEASFTSNLVSLVIFCAALHTLVHHFIRNSLTN</sequence>
<feature type="transmembrane region" description="Helical" evidence="1">
    <location>
        <begin position="6"/>
        <end position="22"/>
    </location>
</feature>
<comment type="caution">
    <text evidence="2">The sequence shown here is derived from an EMBL/GenBank/DDBJ whole genome shotgun (WGS) entry which is preliminary data.</text>
</comment>
<keyword evidence="1" id="KW-1133">Transmembrane helix</keyword>
<evidence type="ECO:0000256" key="1">
    <source>
        <dbReference type="SAM" id="Phobius"/>
    </source>
</evidence>
<dbReference type="RefSeq" id="WP_381445964.1">
    <property type="nucleotide sequence ID" value="NZ_JBHSNP010000027.1"/>
</dbReference>
<keyword evidence="3" id="KW-1185">Reference proteome</keyword>
<protein>
    <recommendedName>
        <fullName evidence="4">Sulphur transport domain-containing protein</fullName>
    </recommendedName>
</protein>
<name>A0ABW0TZ48_9BACL</name>
<dbReference type="Proteomes" id="UP001596071">
    <property type="component" value="Unassembled WGS sequence"/>
</dbReference>
<feature type="transmembrane region" description="Helical" evidence="1">
    <location>
        <begin position="34"/>
        <end position="55"/>
    </location>
</feature>
<accession>A0ABW0TZ48</accession>
<keyword evidence="1" id="KW-0812">Transmembrane</keyword>
<proteinExistence type="predicted"/>
<feature type="transmembrane region" description="Helical" evidence="1">
    <location>
        <begin position="90"/>
        <end position="108"/>
    </location>
</feature>
<reference evidence="3" key="1">
    <citation type="journal article" date="2019" name="Int. J. Syst. Evol. Microbiol.">
        <title>The Global Catalogue of Microorganisms (GCM) 10K type strain sequencing project: providing services to taxonomists for standard genome sequencing and annotation.</title>
        <authorList>
            <consortium name="The Broad Institute Genomics Platform"/>
            <consortium name="The Broad Institute Genome Sequencing Center for Infectious Disease"/>
            <person name="Wu L."/>
            <person name="Ma J."/>
        </authorList>
    </citation>
    <scope>NUCLEOTIDE SEQUENCE [LARGE SCALE GENOMIC DNA]</scope>
    <source>
        <strain evidence="3">KACC 11299</strain>
    </source>
</reference>